<keyword evidence="2" id="KW-0647">Proteasome</keyword>
<dbReference type="SUPFAM" id="SSF46785">
    <property type="entry name" value="Winged helix' DNA-binding domain"/>
    <property type="match status" value="1"/>
</dbReference>
<dbReference type="KEGG" id="ehx:EMIHUDRAFT_442322"/>
<dbReference type="InterPro" id="IPR000717">
    <property type="entry name" value="PCI_dom"/>
</dbReference>
<dbReference type="PANTHER" id="PTHR10539:SF0">
    <property type="entry name" value="26S PROTEASOME NON-ATPASE REGULATORY SUBUNIT 13"/>
    <property type="match status" value="1"/>
</dbReference>
<dbReference type="STRING" id="2903.R1D660"/>
<dbReference type="GO" id="GO:0008541">
    <property type="term" value="C:proteasome regulatory particle, lid subcomplex"/>
    <property type="evidence" value="ECO:0007669"/>
    <property type="project" value="TreeGrafter"/>
</dbReference>
<accession>A0A0D3K528</accession>
<dbReference type="AlphaFoldDB" id="A0A0D3K528"/>
<dbReference type="RefSeq" id="XP_005783292.1">
    <property type="nucleotide sequence ID" value="XM_005783235.1"/>
</dbReference>
<dbReference type="Pfam" id="PF22037">
    <property type="entry name" value="PSD13_N"/>
    <property type="match status" value="1"/>
</dbReference>
<feature type="domain" description="PCI" evidence="3">
    <location>
        <begin position="175"/>
        <end position="348"/>
    </location>
</feature>
<dbReference type="InterPro" id="IPR035298">
    <property type="entry name" value="PSMD13"/>
</dbReference>
<dbReference type="GO" id="GO:0006511">
    <property type="term" value="P:ubiquitin-dependent protein catabolic process"/>
    <property type="evidence" value="ECO:0007669"/>
    <property type="project" value="TreeGrafter"/>
</dbReference>
<dbReference type="GeneID" id="17276136"/>
<dbReference type="Proteomes" id="UP000013827">
    <property type="component" value="Unassembled WGS sequence"/>
</dbReference>
<dbReference type="PANTHER" id="PTHR10539">
    <property type="entry name" value="26S PROTEASOME NON-ATPASE REGULATORY SUBUNIT 13"/>
    <property type="match status" value="1"/>
</dbReference>
<dbReference type="PaxDb" id="2903-EOD30863"/>
<proteinExistence type="inferred from homology"/>
<evidence type="ECO:0000313" key="4">
    <source>
        <dbReference type="EnsemblProtists" id="EOD30863"/>
    </source>
</evidence>
<name>A0A0D3K528_EMIH1</name>
<dbReference type="Pfam" id="PF01399">
    <property type="entry name" value="PCI"/>
    <property type="match status" value="1"/>
</dbReference>
<reference evidence="5" key="1">
    <citation type="journal article" date="2013" name="Nature">
        <title>Pan genome of the phytoplankton Emiliania underpins its global distribution.</title>
        <authorList>
            <person name="Read B.A."/>
            <person name="Kegel J."/>
            <person name="Klute M.J."/>
            <person name="Kuo A."/>
            <person name="Lefebvre S.C."/>
            <person name="Maumus F."/>
            <person name="Mayer C."/>
            <person name="Miller J."/>
            <person name="Monier A."/>
            <person name="Salamov A."/>
            <person name="Young J."/>
            <person name="Aguilar M."/>
            <person name="Claverie J.M."/>
            <person name="Frickenhaus S."/>
            <person name="Gonzalez K."/>
            <person name="Herman E.K."/>
            <person name="Lin Y.C."/>
            <person name="Napier J."/>
            <person name="Ogata H."/>
            <person name="Sarno A.F."/>
            <person name="Shmutz J."/>
            <person name="Schroeder D."/>
            <person name="de Vargas C."/>
            <person name="Verret F."/>
            <person name="von Dassow P."/>
            <person name="Valentin K."/>
            <person name="Van de Peer Y."/>
            <person name="Wheeler G."/>
            <person name="Dacks J.B."/>
            <person name="Delwiche C.F."/>
            <person name="Dyhrman S.T."/>
            <person name="Glockner G."/>
            <person name="John U."/>
            <person name="Richards T."/>
            <person name="Worden A.Z."/>
            <person name="Zhang X."/>
            <person name="Grigoriev I.V."/>
            <person name="Allen A.E."/>
            <person name="Bidle K."/>
            <person name="Borodovsky M."/>
            <person name="Bowler C."/>
            <person name="Brownlee C."/>
            <person name="Cock J.M."/>
            <person name="Elias M."/>
            <person name="Gladyshev V.N."/>
            <person name="Groth M."/>
            <person name="Guda C."/>
            <person name="Hadaegh A."/>
            <person name="Iglesias-Rodriguez M.D."/>
            <person name="Jenkins J."/>
            <person name="Jones B.M."/>
            <person name="Lawson T."/>
            <person name="Leese F."/>
            <person name="Lindquist E."/>
            <person name="Lobanov A."/>
            <person name="Lomsadze A."/>
            <person name="Malik S.B."/>
            <person name="Marsh M.E."/>
            <person name="Mackinder L."/>
            <person name="Mock T."/>
            <person name="Mueller-Roeber B."/>
            <person name="Pagarete A."/>
            <person name="Parker M."/>
            <person name="Probert I."/>
            <person name="Quesneville H."/>
            <person name="Raines C."/>
            <person name="Rensing S.A."/>
            <person name="Riano-Pachon D.M."/>
            <person name="Richier S."/>
            <person name="Rokitta S."/>
            <person name="Shiraiwa Y."/>
            <person name="Soanes D.M."/>
            <person name="van der Giezen M."/>
            <person name="Wahlund T.M."/>
            <person name="Williams B."/>
            <person name="Wilson W."/>
            <person name="Wolfe G."/>
            <person name="Wurch L.L."/>
        </authorList>
    </citation>
    <scope>NUCLEOTIDE SEQUENCE</scope>
</reference>
<evidence type="ECO:0000313" key="5">
    <source>
        <dbReference type="Proteomes" id="UP000013827"/>
    </source>
</evidence>
<comment type="similarity">
    <text evidence="1">Belongs to the proteasome subunit S11 family.</text>
</comment>
<dbReference type="PROSITE" id="PS51257">
    <property type="entry name" value="PROKAR_LIPOPROTEIN"/>
    <property type="match status" value="1"/>
</dbReference>
<dbReference type="EnsemblProtists" id="EOD30863">
    <property type="protein sequence ID" value="EOD30863"/>
    <property type="gene ID" value="EMIHUDRAFT_442322"/>
</dbReference>
<dbReference type="InterPro" id="IPR036390">
    <property type="entry name" value="WH_DNA-bd_sf"/>
</dbReference>
<organism evidence="4 5">
    <name type="scientific">Emiliania huxleyi (strain CCMP1516)</name>
    <dbReference type="NCBI Taxonomy" id="280463"/>
    <lineage>
        <taxon>Eukaryota</taxon>
        <taxon>Haptista</taxon>
        <taxon>Haptophyta</taxon>
        <taxon>Prymnesiophyceae</taxon>
        <taxon>Isochrysidales</taxon>
        <taxon>Noelaerhabdaceae</taxon>
        <taxon>Emiliania</taxon>
    </lineage>
</organism>
<dbReference type="OMA" id="SFEDYWE"/>
<dbReference type="eggNOG" id="KOG2908">
    <property type="taxonomic scope" value="Eukaryota"/>
</dbReference>
<dbReference type="PROSITE" id="PS50250">
    <property type="entry name" value="PCI"/>
    <property type="match status" value="1"/>
</dbReference>
<evidence type="ECO:0000259" key="3">
    <source>
        <dbReference type="PROSITE" id="PS50250"/>
    </source>
</evidence>
<dbReference type="SMART" id="SM00088">
    <property type="entry name" value="PINT"/>
    <property type="match status" value="1"/>
</dbReference>
<dbReference type="GO" id="GO:0005829">
    <property type="term" value="C:cytosol"/>
    <property type="evidence" value="ECO:0007669"/>
    <property type="project" value="TreeGrafter"/>
</dbReference>
<evidence type="ECO:0000256" key="1">
    <source>
        <dbReference type="ARBA" id="ARBA00006207"/>
    </source>
</evidence>
<keyword evidence="5" id="KW-1185">Reference proteome</keyword>
<reference evidence="4" key="2">
    <citation type="submission" date="2024-10" db="UniProtKB">
        <authorList>
            <consortium name="EnsemblProtists"/>
        </authorList>
    </citation>
    <scope>IDENTIFICATION</scope>
</reference>
<protein>
    <recommendedName>
        <fullName evidence="3">PCI domain-containing protein</fullName>
    </recommendedName>
</protein>
<dbReference type="InterPro" id="IPR054179">
    <property type="entry name" value="PSD13_N"/>
</dbReference>
<dbReference type="HOGENOM" id="CLU_042989_0_0_1"/>
<dbReference type="GO" id="GO:0005634">
    <property type="term" value="C:nucleus"/>
    <property type="evidence" value="ECO:0007669"/>
    <property type="project" value="TreeGrafter"/>
</dbReference>
<sequence>MDAKSQSIVAFLQSCGEAAPSLAPNYARMEELYKRKLWHQLTVLLEEHLGEEAAAAQLGGLYETFVSDFKHKLNKLALARIQVAVALNKCADADEVSAFAEAALADHAGELESGAFVLCELSRMLLRFGKQEAAKEKLDAAAAKIEGAAGVTPEVQAAFYRARAGYYKVLGPAAEFYRAALLLLAYAPLSSMPSSEALEISFDLGIAALVGEKLYNFGELLEHPVVATLEQTQYAWLAQLLRAFNAGDIEQYEALVAREHVHLEAQPALLSNTLFLKEKITLMCLTQTLFQRTGPGADRIVPFAHIATAAKLRMEEVEICLMRALSLGIIRGVIDQVNQTLTVTWVQPRVLQQPQIATMAERLQSWASTVSSTLTELDALTPEFAA</sequence>
<evidence type="ECO:0000256" key="2">
    <source>
        <dbReference type="ARBA" id="ARBA00022942"/>
    </source>
</evidence>
<dbReference type="GO" id="GO:0005198">
    <property type="term" value="F:structural molecule activity"/>
    <property type="evidence" value="ECO:0007669"/>
    <property type="project" value="TreeGrafter"/>
</dbReference>